<keyword evidence="3" id="KW-1185">Reference proteome</keyword>
<keyword evidence="1" id="KW-0472">Membrane</keyword>
<evidence type="ECO:0000313" key="3">
    <source>
        <dbReference type="Proteomes" id="UP000523000"/>
    </source>
</evidence>
<feature type="transmembrane region" description="Helical" evidence="1">
    <location>
        <begin position="417"/>
        <end position="438"/>
    </location>
</feature>
<dbReference type="InterPro" id="IPR045931">
    <property type="entry name" value="DUF6350"/>
</dbReference>
<proteinExistence type="predicted"/>
<dbReference type="AlphaFoldDB" id="A0A839QHH0"/>
<feature type="transmembrane region" description="Helical" evidence="1">
    <location>
        <begin position="268"/>
        <end position="291"/>
    </location>
</feature>
<dbReference type="RefSeq" id="WP_221184428.1">
    <property type="nucleotide sequence ID" value="NZ_BAABGK010000042.1"/>
</dbReference>
<feature type="transmembrane region" description="Helical" evidence="1">
    <location>
        <begin position="45"/>
        <end position="65"/>
    </location>
</feature>
<comment type="caution">
    <text evidence="2">The sequence shown here is derived from an EMBL/GenBank/DDBJ whole genome shotgun (WGS) entry which is preliminary data.</text>
</comment>
<keyword evidence="1" id="KW-0812">Transmembrane</keyword>
<evidence type="ECO:0000313" key="2">
    <source>
        <dbReference type="EMBL" id="MBB2995818.1"/>
    </source>
</evidence>
<feature type="transmembrane region" description="Helical" evidence="1">
    <location>
        <begin position="142"/>
        <end position="164"/>
    </location>
</feature>
<accession>A0A839QHH0</accession>
<reference evidence="2 3" key="1">
    <citation type="submission" date="2020-08" db="EMBL/GenBank/DDBJ databases">
        <title>Sequencing the genomes of 1000 actinobacteria strains.</title>
        <authorList>
            <person name="Klenk H.-P."/>
        </authorList>
    </citation>
    <scope>NUCLEOTIDE SEQUENCE [LARGE SCALE GENOMIC DNA]</scope>
    <source>
        <strain evidence="2 3">DSM 22826</strain>
    </source>
</reference>
<gene>
    <name evidence="2" type="ORF">E9229_002009</name>
</gene>
<feature type="transmembrane region" description="Helical" evidence="1">
    <location>
        <begin position="234"/>
        <end position="256"/>
    </location>
</feature>
<keyword evidence="1" id="KW-1133">Transmembrane helix</keyword>
<name>A0A839QHH0_9MICC</name>
<feature type="transmembrane region" description="Helical" evidence="1">
    <location>
        <begin position="332"/>
        <end position="353"/>
    </location>
</feature>
<dbReference type="Proteomes" id="UP000523000">
    <property type="component" value="Unassembled WGS sequence"/>
</dbReference>
<dbReference type="Pfam" id="PF19877">
    <property type="entry name" value="DUF6350"/>
    <property type="match status" value="1"/>
</dbReference>
<protein>
    <submittedName>
        <fullName evidence="2">Uncharacterized protein</fullName>
    </submittedName>
</protein>
<feature type="transmembrane region" description="Helical" evidence="1">
    <location>
        <begin position="373"/>
        <end position="397"/>
    </location>
</feature>
<sequence length="450" mass="47610">MNDKRNQPSPVPGTSAAGGSRFDVLRERVSNGLPMPLWLQGAFELLQAAFFSAFLVVIPVVAVWFAGGILERPIEDMFKLSGQIWLLIHGVPLTLHLNGAESDPEPLAGVLSLIPLGLTLVPFFLAWRAGRRIARASYTDQLWQGIVGALGVYVLFGLFTGFAVQTEEASVSLGAAATIPLIAAGTGVIVGCHREAGSWGRLIGFDTAAWIARASQHSRWAGSYVWAVVRSGTLAYVMAFGLAAAVLAVNLGVHWLDISNVYQQLRPGLVGSAVLTIGQLGMMPNLALWTLSWITGGGIVLGNGSTLSTLETTVGPLPAVPFLGALPTGELTYAWCFMLLPVLAGIMAGWFFLRVGENHFDDWLSLKVRYRWLSLGVSTLALGLIVGSIAAAISLVGSWLSAGSLGIGRFTEVGPELWLTAAFLGAEVAVGTAIGYLLGPLLEHDPVLDG</sequence>
<evidence type="ECO:0000256" key="1">
    <source>
        <dbReference type="SAM" id="Phobius"/>
    </source>
</evidence>
<organism evidence="2 3">
    <name type="scientific">Paeniglutamicibacter cryotolerans</name>
    <dbReference type="NCBI Taxonomy" id="670079"/>
    <lineage>
        <taxon>Bacteria</taxon>
        <taxon>Bacillati</taxon>
        <taxon>Actinomycetota</taxon>
        <taxon>Actinomycetes</taxon>
        <taxon>Micrococcales</taxon>
        <taxon>Micrococcaceae</taxon>
        <taxon>Paeniglutamicibacter</taxon>
    </lineage>
</organism>
<dbReference type="EMBL" id="JACHVS010000001">
    <property type="protein sequence ID" value="MBB2995818.1"/>
    <property type="molecule type" value="Genomic_DNA"/>
</dbReference>
<feature type="transmembrane region" description="Helical" evidence="1">
    <location>
        <begin position="107"/>
        <end position="130"/>
    </location>
</feature>